<feature type="chain" id="PRO_5003635471" description="Alpha amylase inhibitor" evidence="1">
    <location>
        <begin position="50"/>
        <end position="130"/>
    </location>
</feature>
<name>I0V430_9PSEU</name>
<evidence type="ECO:0000256" key="1">
    <source>
        <dbReference type="SAM" id="SignalP"/>
    </source>
</evidence>
<evidence type="ECO:0000313" key="2">
    <source>
        <dbReference type="EMBL" id="EID54883.1"/>
    </source>
</evidence>
<protein>
    <recommendedName>
        <fullName evidence="4">Alpha amylase inhibitor</fullName>
    </recommendedName>
</protein>
<accession>I0V430</accession>
<dbReference type="Proteomes" id="UP000004691">
    <property type="component" value="Unassembled WGS sequence"/>
</dbReference>
<feature type="signal peptide" evidence="1">
    <location>
        <begin position="1"/>
        <end position="49"/>
    </location>
</feature>
<proteinExistence type="predicted"/>
<gene>
    <name evidence="2" type="ORF">SacxiDRAFT_2663</name>
</gene>
<evidence type="ECO:0000313" key="3">
    <source>
        <dbReference type="Proteomes" id="UP000004691"/>
    </source>
</evidence>
<organism evidence="2 3">
    <name type="scientific">Saccharomonospora xinjiangensis XJ-54</name>
    <dbReference type="NCBI Taxonomy" id="882086"/>
    <lineage>
        <taxon>Bacteria</taxon>
        <taxon>Bacillati</taxon>
        <taxon>Actinomycetota</taxon>
        <taxon>Actinomycetes</taxon>
        <taxon>Pseudonocardiales</taxon>
        <taxon>Pseudonocardiaceae</taxon>
        <taxon>Saccharomonospora</taxon>
    </lineage>
</organism>
<dbReference type="AlphaFoldDB" id="I0V430"/>
<keyword evidence="1" id="KW-0732">Signal</keyword>
<dbReference type="EMBL" id="JH636049">
    <property type="protein sequence ID" value="EID54883.1"/>
    <property type="molecule type" value="Genomic_DNA"/>
</dbReference>
<reference evidence="2 3" key="1">
    <citation type="submission" date="2012-01" db="EMBL/GenBank/DDBJ databases">
        <title>Improved High-Quality Draft sequence of Saccharomonospora xinjiangensis XJ-54.</title>
        <authorList>
            <consortium name="US DOE Joint Genome Institute"/>
            <person name="Lucas S."/>
            <person name="Han J."/>
            <person name="Lapidus A."/>
            <person name="Cheng J.-F."/>
            <person name="Goodwin L."/>
            <person name="Pitluck S."/>
            <person name="Peters L."/>
            <person name="Mikhailova N."/>
            <person name="Teshima H."/>
            <person name="Detter J.C."/>
            <person name="Han C."/>
            <person name="Tapia R."/>
            <person name="Land M."/>
            <person name="Hauser L."/>
            <person name="Kyrpides N."/>
            <person name="Ivanova N."/>
            <person name="Pagani I."/>
            <person name="Brambilla E.-M."/>
            <person name="Klenk H.-P."/>
            <person name="Woyke T."/>
        </authorList>
    </citation>
    <scope>NUCLEOTIDE SEQUENCE [LARGE SCALE GENOMIC DNA]</scope>
    <source>
        <strain evidence="2 3">XJ-54</strain>
    </source>
</reference>
<dbReference type="InterPro" id="IPR036379">
    <property type="entry name" value="A-amylase_inhib_sf"/>
</dbReference>
<dbReference type="HOGENOM" id="CLU_1936610_0_0_11"/>
<dbReference type="GO" id="GO:0015066">
    <property type="term" value="F:alpha-amylase inhibitor activity"/>
    <property type="evidence" value="ECO:0007669"/>
    <property type="project" value="InterPro"/>
</dbReference>
<keyword evidence="3" id="KW-1185">Reference proteome</keyword>
<sequence length="130" mass="13622">MWHSVTGAQSGVPGREVTVTGPKRMRKSLAAAASAVALTTMLGAGSASAAPASSDVGVLGGTPNCVSSWVDVGTVTQTAYVWNYSCSTTKYVRVVWAFGTDSVCIELRPGQQASNTVPRYPRRFEGHKPC</sequence>
<evidence type="ECO:0008006" key="4">
    <source>
        <dbReference type="Google" id="ProtNLM"/>
    </source>
</evidence>
<dbReference type="Gene3D" id="2.60.40.20">
    <property type="entry name" value="Alpha-amylase inhibitor"/>
    <property type="match status" value="1"/>
</dbReference>